<gene>
    <name evidence="9" type="primary">ycf46</name>
</gene>
<organism evidence="9">
    <name type="scientific">Acrochaetium secundatum</name>
    <dbReference type="NCBI Taxonomy" id="209631"/>
    <lineage>
        <taxon>Eukaryota</taxon>
        <taxon>Rhodophyta</taxon>
        <taxon>Florideophyceae</taxon>
        <taxon>Nemaliophycidae</taxon>
        <taxon>Acrochaetiales</taxon>
        <taxon>Acrochaetiaceae</taxon>
        <taxon>Acrochaetium</taxon>
    </lineage>
</organism>
<dbReference type="InterPro" id="IPR003959">
    <property type="entry name" value="ATPase_AAA_core"/>
</dbReference>
<evidence type="ECO:0000256" key="4">
    <source>
        <dbReference type="ARBA" id="ARBA00022741"/>
    </source>
</evidence>
<evidence type="ECO:0000259" key="8">
    <source>
        <dbReference type="SMART" id="SM00382"/>
    </source>
</evidence>
<evidence type="ECO:0000256" key="5">
    <source>
        <dbReference type="ARBA" id="ARBA00022840"/>
    </source>
</evidence>
<evidence type="ECO:0000256" key="7">
    <source>
        <dbReference type="ARBA" id="ARBA00040480"/>
    </source>
</evidence>
<evidence type="ECO:0000256" key="3">
    <source>
        <dbReference type="ARBA" id="ARBA00022640"/>
    </source>
</evidence>
<keyword evidence="5" id="KW-0067">ATP-binding</keyword>
<dbReference type="GO" id="GO:0016887">
    <property type="term" value="F:ATP hydrolysis activity"/>
    <property type="evidence" value="ECO:0007669"/>
    <property type="project" value="InterPro"/>
</dbReference>
<evidence type="ECO:0000256" key="2">
    <source>
        <dbReference type="ARBA" id="ARBA00022528"/>
    </source>
</evidence>
<reference evidence="9" key="1">
    <citation type="journal article" date="2019" name="Phycologia">
        <title>Chloroplast and mitochondrial genomes of Balbiania investiens (Balbianiales, Nemaliophycidae).</title>
        <authorList>
            <person name="Evans J.R."/>
            <person name="StAmour N."/>
            <person name="Verbruggen H."/>
            <person name="Salomaki E.D."/>
            <person name="Vis M.L."/>
        </authorList>
    </citation>
    <scope>NUCLEOTIDE SEQUENCE</scope>
</reference>
<dbReference type="Pfam" id="PF00004">
    <property type="entry name" value="AAA"/>
    <property type="match status" value="1"/>
</dbReference>
<dbReference type="InterPro" id="IPR027417">
    <property type="entry name" value="P-loop_NTPase"/>
</dbReference>
<keyword evidence="2" id="KW-0150">Chloroplast</keyword>
<dbReference type="PANTHER" id="PTHR42960">
    <property type="entry name" value="YCF46 PROTEIN"/>
    <property type="match status" value="1"/>
</dbReference>
<evidence type="ECO:0000256" key="1">
    <source>
        <dbReference type="ARBA" id="ARBA00004229"/>
    </source>
</evidence>
<comment type="similarity">
    <text evidence="6">Belongs to the AAA ATPase family. Highly divergent.</text>
</comment>
<keyword evidence="4" id="KW-0547">Nucleotide-binding</keyword>
<dbReference type="GO" id="GO:0005524">
    <property type="term" value="F:ATP binding"/>
    <property type="evidence" value="ECO:0007669"/>
    <property type="project" value="UniProtKB-KW"/>
</dbReference>
<name>A0A4D6BJX1_9FLOR</name>
<dbReference type="InterPro" id="IPR052381">
    <property type="entry name" value="AAA_domain_protein"/>
</dbReference>
<dbReference type="AlphaFoldDB" id="A0A4D6BJX1"/>
<dbReference type="InterPro" id="IPR003593">
    <property type="entry name" value="AAA+_ATPase"/>
</dbReference>
<dbReference type="PANTHER" id="PTHR42960:SF1">
    <property type="entry name" value="YCF46 PROTEIN"/>
    <property type="match status" value="1"/>
</dbReference>
<dbReference type="Gene3D" id="1.10.8.60">
    <property type="match status" value="1"/>
</dbReference>
<comment type="subcellular location">
    <subcellularLocation>
        <location evidence="1">Plastid</location>
        <location evidence="1">Chloroplast</location>
    </subcellularLocation>
</comment>
<dbReference type="CDD" id="cd19507">
    <property type="entry name" value="RecA-like_Ycf46-like"/>
    <property type="match status" value="1"/>
</dbReference>
<evidence type="ECO:0000313" key="9">
    <source>
        <dbReference type="EMBL" id="QBX88352.1"/>
    </source>
</evidence>
<dbReference type="SMART" id="SM00382">
    <property type="entry name" value="AAA"/>
    <property type="match status" value="1"/>
</dbReference>
<accession>A0A4D6BJX1</accession>
<keyword evidence="3 9" id="KW-0934">Plastid</keyword>
<evidence type="ECO:0000256" key="6">
    <source>
        <dbReference type="ARBA" id="ARBA00038088"/>
    </source>
</evidence>
<feature type="domain" description="AAA+ ATPase" evidence="8">
    <location>
        <begin position="258"/>
        <end position="393"/>
    </location>
</feature>
<dbReference type="RefSeq" id="YP_009628569.1">
    <property type="nucleotide sequence ID" value="NC_042170.1"/>
</dbReference>
<proteinExistence type="inferred from homology"/>
<dbReference type="SUPFAM" id="SSF52540">
    <property type="entry name" value="P-loop containing nucleoside triphosphate hydrolases"/>
    <property type="match status" value="1"/>
</dbReference>
<dbReference type="GeneID" id="40138449"/>
<protein>
    <recommendedName>
        <fullName evidence="7">Uncharacterized AAA domain-containing protein ycf46</fullName>
    </recommendedName>
</protein>
<dbReference type="EMBL" id="MH026107">
    <property type="protein sequence ID" value="QBX88352.1"/>
    <property type="molecule type" value="Genomic_DNA"/>
</dbReference>
<dbReference type="Gene3D" id="3.40.50.300">
    <property type="entry name" value="P-loop containing nucleotide triphosphate hydrolases"/>
    <property type="match status" value="1"/>
</dbReference>
<sequence length="490" mass="56044">MDYQKELSKLIKSSCSFIYTVTSEEERLEYLLKQIVSHDISQSIQIWNYIDGYETLIDNQNKASRNPLEALNVIDTYNTNSDAIFFLRDFHVFLNDHTIARKIQNLSRKLNSCNQTILISALELKLPTSLTYIATIFILPLPNQYEIQIEIIRLLKLIQETLNPDLIEQLVSISRGLSIMQLRMIFSKIIVGQKSFSKLAYTRFIIEKQKQLGNNNFLELCQNNVSLQDIGGIYKLKHWLIKRSNCFSKTSLNYGIPYPKGLLLMGIQGTGKSLTAKSISSIFNLPLLKLDMGKIFGGIVGESENNIRDIIKISEASAPCILWIDEIDKAFNKQSNVTDSGTSSRVLGTFLTWLSDKNSSVFVVATANNIKMLPPEIVRKGRFDEIFFIDLPSYSERDAIFKVHLKQLRPKTWHRYNTQYLAKYSRLFSGAEIRQVILEAMHNAFSQNKEFSTDDILNAINSIIPLAFTDYENIMTIKKWANLGKSRLAS</sequence>
<geneLocation type="plastid" evidence="9"/>
<dbReference type="GO" id="GO:0009507">
    <property type="term" value="C:chloroplast"/>
    <property type="evidence" value="ECO:0007669"/>
    <property type="project" value="UniProtKB-SubCell"/>
</dbReference>